<feature type="compositionally biased region" description="Low complexity" evidence="1">
    <location>
        <begin position="1176"/>
        <end position="1189"/>
    </location>
</feature>
<feature type="compositionally biased region" description="Polar residues" evidence="1">
    <location>
        <begin position="248"/>
        <end position="260"/>
    </location>
</feature>
<evidence type="ECO:0000259" key="2">
    <source>
        <dbReference type="Pfam" id="PF00004"/>
    </source>
</evidence>
<feature type="compositionally biased region" description="Polar residues" evidence="1">
    <location>
        <begin position="706"/>
        <end position="715"/>
    </location>
</feature>
<feature type="region of interest" description="Disordered" evidence="1">
    <location>
        <begin position="519"/>
        <end position="573"/>
    </location>
</feature>
<dbReference type="Pfam" id="PF00004">
    <property type="entry name" value="AAA"/>
    <property type="match status" value="1"/>
</dbReference>
<feature type="domain" description="ATPase AAA-type core" evidence="2">
    <location>
        <begin position="601"/>
        <end position="761"/>
    </location>
</feature>
<sequence>MHTSPVFCASMGSVLVERMAQEGTREPEVKKVHPFFTKGPASEIVVPSTPSTKTASNGSPHGYVETATEMQNGKKRRKTEITLPQDASGPKKQRRARQSEGPATSDNVTIEQSLGIKPLGTTVTETTTPSINDIPVKPEDDSNSTVTQPPSLSNTDTNATTGKMLKLNLRTGTLRSPPRTRPNYAPSRIVCIKYGHDDASRKELGDKISQIMDGKIMDGKIMDGKIMDGKIIIPPTPPKKRGRKAKESSTTQNASSSKTTHPLFAAKSKQVMKVEESAVDKRSPSSSSRHTVFMSTPMSPKKASNPFAVNKQAPRFGVKTGVAKVPGAVHPLWPAKGMAHVRGFDFQLDPTTFLSDDCTNKKSKGSAVTITPEEYVLEQFCSTMNFSAIQNSLPKNDDHFEPAPAELRKPSRHFESGRKLQKRIRSELRTVRSTTSQDNDQLIDNVTDHSKTTHPAINRLYQSLETNLSAYDKSTCESLAWTHKYAPATATEILQGGKEALLLKEWLQALKVDSVISAGQDNPTTKKKVKPKAAPKKKRKKDELSDFIVSSEEEANEMEEISENEAEWAPAGPGLLKKTVVRNGDVTKGTKDQERLANAVVISGPHGSGKTATVYAIAKELGFEIFEIHPGSRRSGKDILEKVGDMTRNHLVQQHQAQNASEATEEDQVARDLKAGKQGMMTSFFQKKTTFRPPPKKPMEEKQTETTKANSTKSQKQSLILLEEADILYEEDKQFWATLTGMMAQSKRPFIMTCNDENMVPLQTLNLHGIFRFSPPPIDLAVDLCLLTAANEGHILQRTAVEALYKSRRNDLRAALTELNYWCQIGVGDRKGGSDWFYLRWPKGSDLDENGDVVRVLSEETYCEGLGWIGRDLITTCPDSMKSEEEALKQSWDSWMLDMGDWDDTLNMQSWANGMSHNASEQSKRLDLLEAMDEFYTSMSDADVFSSGTLGTNLQELIDPELPEMPAKMRDDFILGRRLLEADPKILQSSLSVDLSFALKSLTRQTLLNTSLKTDTTTGRLLEPLTEKRVIQSLEHSFVPQTPPLNRMDLAHAFDPIAVNEKTVYASYLDPSVFDRTMSLIVLDVAPWVRGIVEFDSILMQERLKLSNLLSEGGTRKRMRTTRSAYSAMEGGERRTVRRERYFADTLNTVFVRHTAGEGWKEAVESAAPKEMTGDSPSTAPSSPITSEV</sequence>
<dbReference type="GO" id="GO:0005524">
    <property type="term" value="F:ATP binding"/>
    <property type="evidence" value="ECO:0007669"/>
    <property type="project" value="InterPro"/>
</dbReference>
<dbReference type="InterPro" id="IPR003959">
    <property type="entry name" value="ATPase_AAA_core"/>
</dbReference>
<feature type="compositionally biased region" description="Polar residues" evidence="1">
    <location>
        <begin position="48"/>
        <end position="59"/>
    </location>
</feature>
<protein>
    <submittedName>
        <fullName evidence="3">Telomere length regulation protein elg1</fullName>
    </submittedName>
</protein>
<dbReference type="PANTHER" id="PTHR23389">
    <property type="entry name" value="CHROMOSOME TRANSMISSION FIDELITY FACTOR 18"/>
    <property type="match status" value="1"/>
</dbReference>
<dbReference type="PANTHER" id="PTHR23389:SF21">
    <property type="entry name" value="ATPASE FAMILY AAA DOMAIN-CONTAINING PROTEIN 5"/>
    <property type="match status" value="1"/>
</dbReference>
<feature type="region of interest" description="Disordered" evidence="1">
    <location>
        <begin position="229"/>
        <end position="306"/>
    </location>
</feature>
<dbReference type="AlphaFoldDB" id="A0A0M9F3N6"/>
<feature type="compositionally biased region" description="Basic and acidic residues" evidence="1">
    <location>
        <begin position="272"/>
        <end position="283"/>
    </location>
</feature>
<evidence type="ECO:0000313" key="4">
    <source>
        <dbReference type="Proteomes" id="UP000037904"/>
    </source>
</evidence>
<feature type="compositionally biased region" description="Acidic residues" evidence="1">
    <location>
        <begin position="551"/>
        <end position="566"/>
    </location>
</feature>
<evidence type="ECO:0000313" key="3">
    <source>
        <dbReference type="EMBL" id="KPA45126.1"/>
    </source>
</evidence>
<feature type="region of interest" description="Disordered" evidence="1">
    <location>
        <begin position="41"/>
        <end position="163"/>
    </location>
</feature>
<dbReference type="GO" id="GO:0005634">
    <property type="term" value="C:nucleus"/>
    <property type="evidence" value="ECO:0007669"/>
    <property type="project" value="TreeGrafter"/>
</dbReference>
<feature type="compositionally biased region" description="Polar residues" evidence="1">
    <location>
        <begin position="101"/>
        <end position="112"/>
    </location>
</feature>
<proteinExistence type="predicted"/>
<dbReference type="EMBL" id="JXCE01000017">
    <property type="protein sequence ID" value="KPA45126.1"/>
    <property type="molecule type" value="Genomic_DNA"/>
</dbReference>
<dbReference type="InterPro" id="IPR027417">
    <property type="entry name" value="P-loop_NTPase"/>
</dbReference>
<feature type="compositionally biased region" description="Polar residues" evidence="1">
    <location>
        <begin position="284"/>
        <end position="298"/>
    </location>
</feature>
<organism evidence="3 4">
    <name type="scientific">Fusarium langsethiae</name>
    <dbReference type="NCBI Taxonomy" id="179993"/>
    <lineage>
        <taxon>Eukaryota</taxon>
        <taxon>Fungi</taxon>
        <taxon>Dikarya</taxon>
        <taxon>Ascomycota</taxon>
        <taxon>Pezizomycotina</taxon>
        <taxon>Sordariomycetes</taxon>
        <taxon>Hypocreomycetidae</taxon>
        <taxon>Hypocreales</taxon>
        <taxon>Nectriaceae</taxon>
        <taxon>Fusarium</taxon>
    </lineage>
</organism>
<feature type="compositionally biased region" description="Basic residues" evidence="1">
    <location>
        <begin position="525"/>
        <end position="540"/>
    </location>
</feature>
<dbReference type="Gene3D" id="3.40.50.300">
    <property type="entry name" value="P-loop containing nucleotide triphosphate hydrolases"/>
    <property type="match status" value="1"/>
</dbReference>
<reference evidence="3 4" key="1">
    <citation type="submission" date="2015-04" db="EMBL/GenBank/DDBJ databases">
        <title>The draft genome sequence of Fusarium langsethiae, a T-2/HT-2 mycotoxin producer.</title>
        <authorList>
            <person name="Lysoe E."/>
            <person name="Divon H.H."/>
            <person name="Terzi V."/>
            <person name="Orru L."/>
            <person name="Lamontanara A."/>
            <person name="Kolseth A.-K."/>
            <person name="Frandsen R.J."/>
            <person name="Nielsen K."/>
            <person name="Thrane U."/>
        </authorList>
    </citation>
    <scope>NUCLEOTIDE SEQUENCE [LARGE SCALE GENOMIC DNA]</scope>
    <source>
        <strain evidence="3 4">Fl201059</strain>
    </source>
</reference>
<name>A0A0M9F3N6_FUSLA</name>
<feature type="region of interest" description="Disordered" evidence="1">
    <location>
        <begin position="1162"/>
        <end position="1189"/>
    </location>
</feature>
<dbReference type="SUPFAM" id="SSF52540">
    <property type="entry name" value="P-loop containing nucleoside triphosphate hydrolases"/>
    <property type="match status" value="1"/>
</dbReference>
<gene>
    <name evidence="3" type="ORF">FLAG1_01951</name>
</gene>
<feature type="compositionally biased region" description="Polar residues" evidence="1">
    <location>
        <begin position="143"/>
        <end position="161"/>
    </location>
</feature>
<dbReference type="GO" id="GO:0016887">
    <property type="term" value="F:ATP hydrolysis activity"/>
    <property type="evidence" value="ECO:0007669"/>
    <property type="project" value="InterPro"/>
</dbReference>
<keyword evidence="4" id="KW-1185">Reference proteome</keyword>
<dbReference type="Proteomes" id="UP000037904">
    <property type="component" value="Unassembled WGS sequence"/>
</dbReference>
<dbReference type="GO" id="GO:0003677">
    <property type="term" value="F:DNA binding"/>
    <property type="evidence" value="ECO:0007669"/>
    <property type="project" value="TreeGrafter"/>
</dbReference>
<feature type="region of interest" description="Disordered" evidence="1">
    <location>
        <begin position="684"/>
        <end position="715"/>
    </location>
</feature>
<comment type="caution">
    <text evidence="3">The sequence shown here is derived from an EMBL/GenBank/DDBJ whole genome shotgun (WGS) entry which is preliminary data.</text>
</comment>
<evidence type="ECO:0000256" key="1">
    <source>
        <dbReference type="SAM" id="MobiDB-lite"/>
    </source>
</evidence>
<accession>A0A0M9F3N6</accession>